<evidence type="ECO:0000313" key="3">
    <source>
        <dbReference type="Proteomes" id="UP000274909"/>
    </source>
</evidence>
<keyword evidence="3" id="KW-1185">Reference proteome</keyword>
<keyword evidence="1" id="KW-0472">Membrane</keyword>
<dbReference type="EMBL" id="RZGZ01000001">
    <property type="protein sequence ID" value="RUR03282.1"/>
    <property type="molecule type" value="Genomic_DNA"/>
</dbReference>
<protein>
    <recommendedName>
        <fullName evidence="4">DUF3618 domain-containing protein</fullName>
    </recommendedName>
</protein>
<keyword evidence="1" id="KW-1133">Transmembrane helix</keyword>
<gene>
    <name evidence="2" type="ORF">ELQ94_01660</name>
</gene>
<evidence type="ECO:0000256" key="1">
    <source>
        <dbReference type="SAM" id="Phobius"/>
    </source>
</evidence>
<keyword evidence="1" id="KW-0812">Transmembrane</keyword>
<dbReference type="RefSeq" id="WP_127046515.1">
    <property type="nucleotide sequence ID" value="NZ_RZGZ01000001.1"/>
</dbReference>
<name>A0A433JVS0_9MICO</name>
<organism evidence="2 3">
    <name type="scientific">Labedella endophytica</name>
    <dbReference type="NCBI Taxonomy" id="1523160"/>
    <lineage>
        <taxon>Bacteria</taxon>
        <taxon>Bacillati</taxon>
        <taxon>Actinomycetota</taxon>
        <taxon>Actinomycetes</taxon>
        <taxon>Micrococcales</taxon>
        <taxon>Microbacteriaceae</taxon>
        <taxon>Labedella</taxon>
    </lineage>
</organism>
<dbReference type="OrthoDB" id="5126074at2"/>
<dbReference type="AlphaFoldDB" id="A0A433JVS0"/>
<evidence type="ECO:0000313" key="2">
    <source>
        <dbReference type="EMBL" id="RUR03282.1"/>
    </source>
</evidence>
<comment type="caution">
    <text evidence="2">The sequence shown here is derived from an EMBL/GenBank/DDBJ whole genome shotgun (WGS) entry which is preliminary data.</text>
</comment>
<dbReference type="Proteomes" id="UP000274909">
    <property type="component" value="Unassembled WGS sequence"/>
</dbReference>
<accession>A0A433JVS0</accession>
<evidence type="ECO:0008006" key="4">
    <source>
        <dbReference type="Google" id="ProtNLM"/>
    </source>
</evidence>
<feature type="transmembrane region" description="Helical" evidence="1">
    <location>
        <begin position="60"/>
        <end position="83"/>
    </location>
</feature>
<reference evidence="2 3" key="1">
    <citation type="submission" date="2018-12" db="EMBL/GenBank/DDBJ databases">
        <authorList>
            <person name="Li F."/>
        </authorList>
    </citation>
    <scope>NUCLEOTIDE SEQUENCE [LARGE SCALE GENOMIC DNA]</scope>
    <source>
        <strain evidence="2 3">EGI 6500705</strain>
    </source>
</reference>
<sequence length="87" mass="9760">MTEPSSAAGPDKDTSVPFLNLDLERTRLEFRETVREIEGRVNVVERYRRWRERADGADRAFPVAIVAGVVILGIATAGVIQAVREHR</sequence>
<proteinExistence type="predicted"/>